<keyword evidence="3" id="KW-1185">Reference proteome</keyword>
<comment type="caution">
    <text evidence="2">The sequence shown here is derived from an EMBL/GenBank/DDBJ whole genome shotgun (WGS) entry which is preliminary data.</text>
</comment>
<dbReference type="PANTHER" id="PTHR12526:SF637">
    <property type="entry name" value="GLYCOSYLTRANSFERASE EPSF-RELATED"/>
    <property type="match status" value="1"/>
</dbReference>
<evidence type="ECO:0000313" key="3">
    <source>
        <dbReference type="Proteomes" id="UP000326509"/>
    </source>
</evidence>
<dbReference type="AlphaFoldDB" id="A0A5J4J1G8"/>
<protein>
    <recommendedName>
        <fullName evidence="1">Glycosyl transferase family 1 domain-containing protein</fullName>
    </recommendedName>
</protein>
<organism evidence="2 3">
    <name type="scientific">Patiriisocius marinus</name>
    <dbReference type="NCBI Taxonomy" id="1397112"/>
    <lineage>
        <taxon>Bacteria</taxon>
        <taxon>Pseudomonadati</taxon>
        <taxon>Bacteroidota</taxon>
        <taxon>Flavobacteriia</taxon>
        <taxon>Flavobacteriales</taxon>
        <taxon>Flavobacteriaceae</taxon>
        <taxon>Patiriisocius</taxon>
    </lineage>
</organism>
<dbReference type="Proteomes" id="UP000326509">
    <property type="component" value="Unassembled WGS sequence"/>
</dbReference>
<dbReference type="InterPro" id="IPR001296">
    <property type="entry name" value="Glyco_trans_1"/>
</dbReference>
<proteinExistence type="predicted"/>
<sequence>MLDSNLQKNKKSILYIGNKLSGKGFTTTVIETLSENLVNEGFKVYTASSKKNKLIRFIDMIQTFYKYKIQIDVLIIDTYSTQNFYYATTLGKLSRQYKIPYIAILHGGNLPARLDNSPTLCRQYFTNAKALVAPSKYLIDEFEKRGYDVSNYIPNSIKINDYPFLEREKISTKLLWVRSFSEIYNPMLALKLVEVLKSRNIDVSLTMVGPEKDGSLANCKEYASANNLPVNFTGLLSKKQWIELSVTHDIFINTTNFDNTPVSVIEAMALGLPVVTTNVGGIPYIVANGKNGITVAPNNVTAFVDAIVKLVDNPTFAKEISKSARNSVEEFDWQIIKHKWFEILK</sequence>
<evidence type="ECO:0000313" key="2">
    <source>
        <dbReference type="EMBL" id="GER59683.1"/>
    </source>
</evidence>
<dbReference type="CDD" id="cd03801">
    <property type="entry name" value="GT4_PimA-like"/>
    <property type="match status" value="1"/>
</dbReference>
<dbReference type="EMBL" id="BKCG01000004">
    <property type="protein sequence ID" value="GER59683.1"/>
    <property type="molecule type" value="Genomic_DNA"/>
</dbReference>
<dbReference type="Pfam" id="PF00534">
    <property type="entry name" value="Glycos_transf_1"/>
    <property type="match status" value="1"/>
</dbReference>
<dbReference type="GO" id="GO:0016757">
    <property type="term" value="F:glycosyltransferase activity"/>
    <property type="evidence" value="ECO:0007669"/>
    <property type="project" value="InterPro"/>
</dbReference>
<dbReference type="Gene3D" id="3.40.50.2000">
    <property type="entry name" value="Glycogen Phosphorylase B"/>
    <property type="match status" value="2"/>
</dbReference>
<accession>A0A5J4J1G8</accession>
<reference evidence="2 3" key="1">
    <citation type="submission" date="2019-08" db="EMBL/GenBank/DDBJ databases">
        <title>Draft genome sequence of Ulvibacter marinus type strain NBRC 109484.</title>
        <authorList>
            <person name="Kawano K."/>
            <person name="Ushijima N."/>
            <person name="Kihara M."/>
            <person name="Itoh H."/>
        </authorList>
    </citation>
    <scope>NUCLEOTIDE SEQUENCE [LARGE SCALE GENOMIC DNA]</scope>
    <source>
        <strain evidence="2 3">NBRC 109484</strain>
    </source>
</reference>
<name>A0A5J4J1G8_9FLAO</name>
<gene>
    <name evidence="2" type="ORF">ULMA_17910</name>
</gene>
<feature type="domain" description="Glycosyl transferase family 1" evidence="1">
    <location>
        <begin position="173"/>
        <end position="326"/>
    </location>
</feature>
<evidence type="ECO:0000259" key="1">
    <source>
        <dbReference type="Pfam" id="PF00534"/>
    </source>
</evidence>
<dbReference type="PANTHER" id="PTHR12526">
    <property type="entry name" value="GLYCOSYLTRANSFERASE"/>
    <property type="match status" value="1"/>
</dbReference>
<dbReference type="SUPFAM" id="SSF53756">
    <property type="entry name" value="UDP-Glycosyltransferase/glycogen phosphorylase"/>
    <property type="match status" value="1"/>
</dbReference>